<dbReference type="AlphaFoldDB" id="A0A7W7S3F8"/>
<evidence type="ECO:0000313" key="2">
    <source>
        <dbReference type="Proteomes" id="UP000534286"/>
    </source>
</evidence>
<gene>
    <name evidence="1" type="ORF">FHR32_007377</name>
</gene>
<comment type="caution">
    <text evidence="1">The sequence shown here is derived from an EMBL/GenBank/DDBJ whole genome shotgun (WGS) entry which is preliminary data.</text>
</comment>
<dbReference type="EMBL" id="JACHJU010000004">
    <property type="protein sequence ID" value="MBB4942977.1"/>
    <property type="molecule type" value="Genomic_DNA"/>
</dbReference>
<proteinExistence type="predicted"/>
<dbReference type="RefSeq" id="WP_281391148.1">
    <property type="nucleotide sequence ID" value="NZ_BAABEK010000071.1"/>
</dbReference>
<accession>A0A7W7S3F8</accession>
<dbReference type="Proteomes" id="UP000534286">
    <property type="component" value="Unassembled WGS sequence"/>
</dbReference>
<name>A0A7W7S3F8_9ACTN</name>
<sequence>MDGGSGRCEGAALASHRGAARSAFNWGLHLVKAAMGQRAAEQT</sequence>
<evidence type="ECO:0000313" key="1">
    <source>
        <dbReference type="EMBL" id="MBB4942977.1"/>
    </source>
</evidence>
<reference evidence="1 2" key="1">
    <citation type="submission" date="2020-08" db="EMBL/GenBank/DDBJ databases">
        <title>Sequencing the genomes of 1000 actinobacteria strains.</title>
        <authorList>
            <person name="Klenk H.-P."/>
        </authorList>
    </citation>
    <scope>NUCLEOTIDE SEQUENCE [LARGE SCALE GENOMIC DNA]</scope>
    <source>
        <strain evidence="1 2">DSM 43023</strain>
    </source>
</reference>
<organism evidence="1 2">
    <name type="scientific">Streptosporangium album</name>
    <dbReference type="NCBI Taxonomy" id="47479"/>
    <lineage>
        <taxon>Bacteria</taxon>
        <taxon>Bacillati</taxon>
        <taxon>Actinomycetota</taxon>
        <taxon>Actinomycetes</taxon>
        <taxon>Streptosporangiales</taxon>
        <taxon>Streptosporangiaceae</taxon>
        <taxon>Streptosporangium</taxon>
    </lineage>
</organism>
<protein>
    <submittedName>
        <fullName evidence="1">Uncharacterized protein</fullName>
    </submittedName>
</protein>
<keyword evidence="2" id="KW-1185">Reference proteome</keyword>